<dbReference type="PANTHER" id="PTHR31912">
    <property type="entry name" value="IP13529P"/>
    <property type="match status" value="1"/>
</dbReference>
<dbReference type="AlphaFoldDB" id="E9GPJ2"/>
<dbReference type="EMBL" id="GL732556">
    <property type="protein sequence ID" value="EFX78647.1"/>
    <property type="molecule type" value="Genomic_DNA"/>
</dbReference>
<dbReference type="OrthoDB" id="7760234at2759"/>
<keyword evidence="2" id="KW-1185">Reference proteome</keyword>
<dbReference type="Proteomes" id="UP000000305">
    <property type="component" value="Unassembled WGS sequence"/>
</dbReference>
<accession>E9GPJ2</accession>
<dbReference type="InParanoid" id="E9GPJ2"/>
<dbReference type="KEGG" id="dpx:DAPPUDRAFT_105119"/>
<proteinExistence type="predicted"/>
<evidence type="ECO:0000313" key="1">
    <source>
        <dbReference type="EMBL" id="EFX78647.1"/>
    </source>
</evidence>
<dbReference type="PANTHER" id="PTHR31912:SF36">
    <property type="entry name" value="C2H2-TYPE DOMAIN-CONTAINING PROTEIN"/>
    <property type="match status" value="1"/>
</dbReference>
<reference evidence="1 2" key="1">
    <citation type="journal article" date="2011" name="Science">
        <title>The ecoresponsive genome of Daphnia pulex.</title>
        <authorList>
            <person name="Colbourne J.K."/>
            <person name="Pfrender M.E."/>
            <person name="Gilbert D."/>
            <person name="Thomas W.K."/>
            <person name="Tucker A."/>
            <person name="Oakley T.H."/>
            <person name="Tokishita S."/>
            <person name="Aerts A."/>
            <person name="Arnold G.J."/>
            <person name="Basu M.K."/>
            <person name="Bauer D.J."/>
            <person name="Caceres C.E."/>
            <person name="Carmel L."/>
            <person name="Casola C."/>
            <person name="Choi J.H."/>
            <person name="Detter J.C."/>
            <person name="Dong Q."/>
            <person name="Dusheyko S."/>
            <person name="Eads B.D."/>
            <person name="Frohlich T."/>
            <person name="Geiler-Samerotte K.A."/>
            <person name="Gerlach D."/>
            <person name="Hatcher P."/>
            <person name="Jogdeo S."/>
            <person name="Krijgsveld J."/>
            <person name="Kriventseva E.V."/>
            <person name="Kultz D."/>
            <person name="Laforsch C."/>
            <person name="Lindquist E."/>
            <person name="Lopez J."/>
            <person name="Manak J.R."/>
            <person name="Muller J."/>
            <person name="Pangilinan J."/>
            <person name="Patwardhan R.P."/>
            <person name="Pitluck S."/>
            <person name="Pritham E.J."/>
            <person name="Rechtsteiner A."/>
            <person name="Rho M."/>
            <person name="Rogozin I.B."/>
            <person name="Sakarya O."/>
            <person name="Salamov A."/>
            <person name="Schaack S."/>
            <person name="Shapiro H."/>
            <person name="Shiga Y."/>
            <person name="Skalitzky C."/>
            <person name="Smith Z."/>
            <person name="Souvorov A."/>
            <person name="Sung W."/>
            <person name="Tang Z."/>
            <person name="Tsuchiya D."/>
            <person name="Tu H."/>
            <person name="Vos H."/>
            <person name="Wang M."/>
            <person name="Wolf Y.I."/>
            <person name="Yamagata H."/>
            <person name="Yamada T."/>
            <person name="Ye Y."/>
            <person name="Shaw J.R."/>
            <person name="Andrews J."/>
            <person name="Crease T.J."/>
            <person name="Tang H."/>
            <person name="Lucas S.M."/>
            <person name="Robertson H.M."/>
            <person name="Bork P."/>
            <person name="Koonin E.V."/>
            <person name="Zdobnov E.M."/>
            <person name="Grigoriev I.V."/>
            <person name="Lynch M."/>
            <person name="Boore J.L."/>
        </authorList>
    </citation>
    <scope>NUCLEOTIDE SEQUENCE [LARGE SCALE GENOMIC DNA]</scope>
</reference>
<dbReference type="HOGENOM" id="CLU_1397652_0_0_1"/>
<evidence type="ECO:0000313" key="2">
    <source>
        <dbReference type="Proteomes" id="UP000000305"/>
    </source>
</evidence>
<dbReference type="PhylomeDB" id="E9GPJ2"/>
<organism evidence="1 2">
    <name type="scientific">Daphnia pulex</name>
    <name type="common">Water flea</name>
    <dbReference type="NCBI Taxonomy" id="6669"/>
    <lineage>
        <taxon>Eukaryota</taxon>
        <taxon>Metazoa</taxon>
        <taxon>Ecdysozoa</taxon>
        <taxon>Arthropoda</taxon>
        <taxon>Crustacea</taxon>
        <taxon>Branchiopoda</taxon>
        <taxon>Diplostraca</taxon>
        <taxon>Cladocera</taxon>
        <taxon>Anomopoda</taxon>
        <taxon>Daphniidae</taxon>
        <taxon>Daphnia</taxon>
    </lineage>
</organism>
<name>E9GPJ2_DAPPU</name>
<protein>
    <submittedName>
        <fullName evidence="1">Uncharacterized protein</fullName>
    </submittedName>
</protein>
<gene>
    <name evidence="1" type="ORF">DAPPUDRAFT_105119</name>
</gene>
<sequence>MADILGDWKASEYRDYLENRKSESTVEVKFVLWPIPSRPLMGFEARHEFCMLEFYITGHGLKLVPNLQRIKAIYKGAIIERVICFIKANDDILEIAKEHKPHLLLSPFICCVESIQHPASFSVVSEGEIIHAGQTSIEAFKTLYASFHMFRIPYPSIFSTFFYFLKVTFSVCIRRICPSVADLHVLLNPNVHPSS</sequence>